<dbReference type="Pfam" id="PF00498">
    <property type="entry name" value="FHA"/>
    <property type="match status" value="1"/>
</dbReference>
<dbReference type="EMBL" id="JAHRHJ020000009">
    <property type="protein sequence ID" value="KAH9302024.1"/>
    <property type="molecule type" value="Genomic_DNA"/>
</dbReference>
<dbReference type="InterPro" id="IPR008984">
    <property type="entry name" value="SMAD_FHA_dom_sf"/>
</dbReference>
<evidence type="ECO:0000313" key="4">
    <source>
        <dbReference type="Proteomes" id="UP000824469"/>
    </source>
</evidence>
<dbReference type="InterPro" id="IPR002716">
    <property type="entry name" value="PIN_dom"/>
</dbReference>
<dbReference type="InterPro" id="IPR029060">
    <property type="entry name" value="PIN-like_dom_sf"/>
</dbReference>
<dbReference type="InterPro" id="IPR000253">
    <property type="entry name" value="FHA_dom"/>
</dbReference>
<feature type="domain" description="FHA" evidence="2">
    <location>
        <begin position="48"/>
        <end position="99"/>
    </location>
</feature>
<organism evidence="3 4">
    <name type="scientific">Taxus chinensis</name>
    <name type="common">Chinese yew</name>
    <name type="synonym">Taxus wallichiana var. chinensis</name>
    <dbReference type="NCBI Taxonomy" id="29808"/>
    <lineage>
        <taxon>Eukaryota</taxon>
        <taxon>Viridiplantae</taxon>
        <taxon>Streptophyta</taxon>
        <taxon>Embryophyta</taxon>
        <taxon>Tracheophyta</taxon>
        <taxon>Spermatophyta</taxon>
        <taxon>Pinopsida</taxon>
        <taxon>Pinidae</taxon>
        <taxon>Conifers II</taxon>
        <taxon>Cupressales</taxon>
        <taxon>Taxaceae</taxon>
        <taxon>Taxus</taxon>
    </lineage>
</organism>
<dbReference type="SUPFAM" id="SSF88723">
    <property type="entry name" value="PIN domain-like"/>
    <property type="match status" value="1"/>
</dbReference>
<evidence type="ECO:0000313" key="3">
    <source>
        <dbReference type="EMBL" id="KAH9302024.1"/>
    </source>
</evidence>
<evidence type="ECO:0000259" key="2">
    <source>
        <dbReference type="PROSITE" id="PS50006"/>
    </source>
</evidence>
<dbReference type="SMART" id="SM00240">
    <property type="entry name" value="FHA"/>
    <property type="match status" value="1"/>
</dbReference>
<dbReference type="SUPFAM" id="SSF49879">
    <property type="entry name" value="SMAD/FHA domain"/>
    <property type="match status" value="1"/>
</dbReference>
<proteinExistence type="predicted"/>
<dbReference type="AlphaFoldDB" id="A0AA38CT42"/>
<dbReference type="PANTHER" id="PTHR22593:SF8">
    <property type="entry name" value="FHA DOMAIN-CONTAINING PROTEIN PS1"/>
    <property type="match status" value="1"/>
</dbReference>
<name>A0AA38CT42_TAXCH</name>
<keyword evidence="4" id="KW-1185">Reference proteome</keyword>
<dbReference type="Pfam" id="PF13638">
    <property type="entry name" value="PIN_4"/>
    <property type="match status" value="1"/>
</dbReference>
<reference evidence="3 4" key="1">
    <citation type="journal article" date="2021" name="Nat. Plants">
        <title>The Taxus genome provides insights into paclitaxel biosynthesis.</title>
        <authorList>
            <person name="Xiong X."/>
            <person name="Gou J."/>
            <person name="Liao Q."/>
            <person name="Li Y."/>
            <person name="Zhou Q."/>
            <person name="Bi G."/>
            <person name="Li C."/>
            <person name="Du R."/>
            <person name="Wang X."/>
            <person name="Sun T."/>
            <person name="Guo L."/>
            <person name="Liang H."/>
            <person name="Lu P."/>
            <person name="Wu Y."/>
            <person name="Zhang Z."/>
            <person name="Ro D.K."/>
            <person name="Shang Y."/>
            <person name="Huang S."/>
            <person name="Yan J."/>
        </authorList>
    </citation>
    <scope>NUCLEOTIDE SEQUENCE [LARGE SCALE GENOMIC DNA]</scope>
    <source>
        <strain evidence="3">Ta-2019</strain>
    </source>
</reference>
<protein>
    <recommendedName>
        <fullName evidence="2">FHA domain-containing protein</fullName>
    </recommendedName>
</protein>
<dbReference type="Gene3D" id="3.40.50.1010">
    <property type="entry name" value="5'-nuclease"/>
    <property type="match status" value="1"/>
</dbReference>
<dbReference type="CDD" id="cd09880">
    <property type="entry name" value="PIN_Smg5-6-like"/>
    <property type="match status" value="1"/>
</dbReference>
<feature type="region of interest" description="Disordered" evidence="1">
    <location>
        <begin position="916"/>
        <end position="947"/>
    </location>
</feature>
<sequence length="1259" mass="143209">MAVKEEGKVALVPFLFVFKNGSFLHSIPLSGQEWEQEEHTVDIQEEILKVGRHPDCDIVVDHPSISRWHLQIQFQKSSQELLLTDLSSVHGTFVCGQRATPKVPVTLRPDDTFRMGASTRIYKLQWLPYPPEEEEDYPTPKFLNGVYEPNKHECTSDGENKDQVFTEEGYVGAAESNSWNMESGYNDENKEQDSMEEGCAKAVESVSKNQKQASEKERYVGDVESKSWITTPTSLDIGSKRKKLECGFNDENKELALTQVGYINGVESAVLGNLECRFSDENEEASEEDKATESAICMKLMENTIFLESVSEPNKQECAFSGENMEHALEEYRYVEQDNAYSGEIKEQALDELRYVEQDCAFAGGIKEQHLDEHKYVEQDYAYYGQNKEQAFAGEIKEQLLDDNRYVEQDHVYSGEIKEQALDEHIYVEQDHAYSGEIKEQVLDENRYVEQDFAFEERALDEHKYIEQDFAFTVKIKEQPLDEHICVEQDCAFSGEIKEQALEEHRYVEHVPRNPVKSPIFLESVSEPNAQGCAFSSGNKDHVLNKDRYDKAKLLRNNLNPILSDFFLEPNKQACGFDEENNEQFSMEEGDVNSVKSDSRNLDCAFADENHEQALKEHGYVEPIESILIKQVQSPMLLENVSEHNKQKCAFSGENNKQALEQHRYAEPVLPNPVTPIFLESVFEPNKQKFAFASENEEQTLKEHRYVEAELVHSNPTPILFGIVLEPNKQECGIEEENKEQSSMKEGRVNVVESESRNLECGFFDENKERLLMEEEYVEPVESIPWKPVEPSAPPLPESPHQQNTLSVVADAEIAPLQENQRLTREKNAAIRASNLWSRRQKDGNLVCLQTGHVEINLKTRKMKENQVKLMKPKKILKENSSAGISVKGNHVRCEKKNRGLGEKNRDCALHVLQPDTSAHGSSSTGFYQEANDLYPSDKENQTPKVSGQALKETTRNFGRLDQEIRAQTDIGRAPFHSLSQNSRVNNRPPISSSLKNTNKSIDNHQGLHSEVQFLGRVQHPNLADSKKKWHMVVDTDCLIHKESRQALKQLEGIKGTHLIIPRVVIRELDCLKRRNKSKKGKEAEEIFRWIEECMMKKCWWIHVQNSTECFSVGVTPPASPHFSLSDGSNDASASVAFSSYGSFADVLSPTAEDHILECALRYKRLATGVRVVLLSNDVALKIKAMAEGMLCENAKEFCQSLVSPYSDRFLWSQSTAHGHNWIDINNGGSGKSLGAMRNSTYFGMMRKSLLHDEESKKK</sequence>
<dbReference type="PANTHER" id="PTHR22593">
    <property type="entry name" value="TRANSMEMBRANE PROTEIN 18"/>
    <property type="match status" value="1"/>
</dbReference>
<dbReference type="GO" id="GO:0031965">
    <property type="term" value="C:nuclear membrane"/>
    <property type="evidence" value="ECO:0007669"/>
    <property type="project" value="TreeGrafter"/>
</dbReference>
<dbReference type="PROSITE" id="PS50006">
    <property type="entry name" value="FHA_DOMAIN"/>
    <property type="match status" value="1"/>
</dbReference>
<gene>
    <name evidence="3" type="ORF">KI387_013607</name>
</gene>
<dbReference type="Gene3D" id="2.60.200.20">
    <property type="match status" value="1"/>
</dbReference>
<accession>A0AA38CT42</accession>
<dbReference type="Proteomes" id="UP000824469">
    <property type="component" value="Unassembled WGS sequence"/>
</dbReference>
<evidence type="ECO:0000256" key="1">
    <source>
        <dbReference type="SAM" id="MobiDB-lite"/>
    </source>
</evidence>
<feature type="non-terminal residue" evidence="3">
    <location>
        <position position="1259"/>
    </location>
</feature>
<feature type="compositionally biased region" description="Polar residues" evidence="1">
    <location>
        <begin position="916"/>
        <end position="927"/>
    </location>
</feature>
<comment type="caution">
    <text evidence="3">The sequence shown here is derived from an EMBL/GenBank/DDBJ whole genome shotgun (WGS) entry which is preliminary data.</text>
</comment>